<reference evidence="6 7" key="1">
    <citation type="journal article" date="2012" name="ISME J.">
        <title>Nitrification expanded: discovery, physiology and genomics of a nitrite-oxidizing bacterium from the phylum Chloroflexi.</title>
        <authorList>
            <person name="Sorokin D.Y."/>
            <person name="Lucker S."/>
            <person name="Vejmelkova D."/>
            <person name="Kostrikina N.A."/>
            <person name="Kleerebezem R."/>
            <person name="Rijpstra W.I."/>
            <person name="Damste J.S."/>
            <person name="Le Paslier D."/>
            <person name="Muyzer G."/>
            <person name="Wagner M."/>
            <person name="van Loosdrecht M.C."/>
            <person name="Daims H."/>
        </authorList>
    </citation>
    <scope>NUCLEOTIDE SEQUENCE [LARGE SCALE GENOMIC DNA]</scope>
    <source>
        <strain evidence="7">none</strain>
    </source>
</reference>
<evidence type="ECO:0000256" key="4">
    <source>
        <dbReference type="ARBA" id="ARBA00023204"/>
    </source>
</evidence>
<keyword evidence="4" id="KW-0234">DNA repair</keyword>
<dbReference type="InterPro" id="IPR037046">
    <property type="entry name" value="AlkA_N_sf"/>
</dbReference>
<evidence type="ECO:0000256" key="1">
    <source>
        <dbReference type="ARBA" id="ARBA00000086"/>
    </source>
</evidence>
<dbReference type="GO" id="GO:0032131">
    <property type="term" value="F:alkylated DNA binding"/>
    <property type="evidence" value="ECO:0007669"/>
    <property type="project" value="TreeGrafter"/>
</dbReference>
<organism evidence="6 7">
    <name type="scientific">Nitrolancea hollandica Lb</name>
    <dbReference type="NCBI Taxonomy" id="1129897"/>
    <lineage>
        <taxon>Bacteria</taxon>
        <taxon>Pseudomonadati</taxon>
        <taxon>Thermomicrobiota</taxon>
        <taxon>Thermomicrobia</taxon>
        <taxon>Sphaerobacterales</taxon>
        <taxon>Sphaerobacterineae</taxon>
        <taxon>Sphaerobacteraceae</taxon>
        <taxon>Nitrolancea</taxon>
    </lineage>
</organism>
<name>I4EE91_9BACT</name>
<dbReference type="InterPro" id="IPR011257">
    <property type="entry name" value="DNA_glycosylase"/>
</dbReference>
<dbReference type="SUPFAM" id="SSF48150">
    <property type="entry name" value="DNA-glycosylase"/>
    <property type="match status" value="1"/>
</dbReference>
<evidence type="ECO:0000259" key="5">
    <source>
        <dbReference type="SMART" id="SM00478"/>
    </source>
</evidence>
<dbReference type="GO" id="GO:0005737">
    <property type="term" value="C:cytoplasm"/>
    <property type="evidence" value="ECO:0007669"/>
    <property type="project" value="TreeGrafter"/>
</dbReference>
<dbReference type="EMBL" id="CAGS01000085">
    <property type="protein sequence ID" value="CCF83003.1"/>
    <property type="molecule type" value="Genomic_DNA"/>
</dbReference>
<dbReference type="GO" id="GO:0032993">
    <property type="term" value="C:protein-DNA complex"/>
    <property type="evidence" value="ECO:0007669"/>
    <property type="project" value="TreeGrafter"/>
</dbReference>
<comment type="catalytic activity">
    <reaction evidence="1">
        <text>Hydrolysis of alkylated DNA, releasing 3-methyladenine, 3-methylguanine, 7-methylguanine and 7-methyladenine.</text>
        <dbReference type="EC" id="3.2.2.21"/>
    </reaction>
</comment>
<dbReference type="PANTHER" id="PTHR43003:SF5">
    <property type="entry name" value="DNA-3-METHYLADENINE GLYCOSYLASE"/>
    <property type="match status" value="1"/>
</dbReference>
<dbReference type="GO" id="GO:0006307">
    <property type="term" value="P:DNA alkylation repair"/>
    <property type="evidence" value="ECO:0007669"/>
    <property type="project" value="TreeGrafter"/>
</dbReference>
<dbReference type="EC" id="3.2.2.21" evidence="2"/>
<proteinExistence type="predicted"/>
<dbReference type="SMART" id="SM00478">
    <property type="entry name" value="ENDO3c"/>
    <property type="match status" value="1"/>
</dbReference>
<accession>I4EE91</accession>
<keyword evidence="3" id="KW-0227">DNA damage</keyword>
<dbReference type="Gene3D" id="3.30.310.20">
    <property type="entry name" value="DNA-3-methyladenine glycosylase AlkA, N-terminal domain"/>
    <property type="match status" value="1"/>
</dbReference>
<dbReference type="OrthoDB" id="9785929at2"/>
<evidence type="ECO:0000256" key="2">
    <source>
        <dbReference type="ARBA" id="ARBA00012000"/>
    </source>
</evidence>
<dbReference type="GO" id="GO:0006285">
    <property type="term" value="P:base-excision repair, AP site formation"/>
    <property type="evidence" value="ECO:0007669"/>
    <property type="project" value="TreeGrafter"/>
</dbReference>
<dbReference type="InterPro" id="IPR003265">
    <property type="entry name" value="HhH-GPD_domain"/>
</dbReference>
<dbReference type="AlphaFoldDB" id="I4EE91"/>
<protein>
    <recommendedName>
        <fullName evidence="2">DNA-3-methyladenine glycosylase II</fullName>
        <ecNumber evidence="2">3.2.2.21</ecNumber>
    </recommendedName>
</protein>
<dbReference type="GO" id="GO:0008725">
    <property type="term" value="F:DNA-3-methyladenine glycosylase activity"/>
    <property type="evidence" value="ECO:0007669"/>
    <property type="project" value="TreeGrafter"/>
</dbReference>
<gene>
    <name evidence="6" type="ORF">NITHO_1750018</name>
</gene>
<dbReference type="PANTHER" id="PTHR43003">
    <property type="entry name" value="DNA-3-METHYLADENINE GLYCOSYLASE"/>
    <property type="match status" value="1"/>
</dbReference>
<sequence length="310" mass="34740">MDATFMLTPSPPFRLDLTVWALRRRPDNIVDRWEDGTYRRALVIENQPVEIAVTQIGPPDVPLLQVKATADQLPAEIEPAVTDFIDWTLGIHRDLTGFYHLAEQDVILDLLADRFRGMRPPRYPSLFECLVNAVACQQVTLTLGIRLLNRLVERHGIPVGSDVVARAFPRPEDLADVAPESLRDLQFSRQKARAVVELAQAYVSGAFDPRELNTLDDEAAVARLIELRGIGRWSAEYALLRGMGRLEVFPGDDVGARKNLRNWLDIAGPLDYDGVHQTLERWEPYAGLVYLHLLLDRLAGAGYVEGNGVS</sequence>
<dbReference type="Proteomes" id="UP000004221">
    <property type="component" value="Unassembled WGS sequence"/>
</dbReference>
<dbReference type="CDD" id="cd00056">
    <property type="entry name" value="ENDO3c"/>
    <property type="match status" value="1"/>
</dbReference>
<keyword evidence="7" id="KW-1185">Reference proteome</keyword>
<evidence type="ECO:0000313" key="6">
    <source>
        <dbReference type="EMBL" id="CCF83003.1"/>
    </source>
</evidence>
<dbReference type="InterPro" id="IPR051912">
    <property type="entry name" value="Alkylbase_DNA_Glycosylase/TA"/>
</dbReference>
<evidence type="ECO:0000256" key="3">
    <source>
        <dbReference type="ARBA" id="ARBA00022763"/>
    </source>
</evidence>
<dbReference type="Gene3D" id="1.10.340.30">
    <property type="entry name" value="Hypothetical protein, domain 2"/>
    <property type="match status" value="1"/>
</dbReference>
<feature type="domain" description="HhH-GPD" evidence="5">
    <location>
        <begin position="135"/>
        <end position="300"/>
    </location>
</feature>
<dbReference type="Pfam" id="PF00730">
    <property type="entry name" value="HhH-GPD"/>
    <property type="match status" value="1"/>
</dbReference>
<comment type="caution">
    <text evidence="6">The sequence shown here is derived from an EMBL/GenBank/DDBJ whole genome shotgun (WGS) entry which is preliminary data.</text>
</comment>
<dbReference type="GO" id="GO:0043916">
    <property type="term" value="F:DNA-7-methylguanine glycosylase activity"/>
    <property type="evidence" value="ECO:0007669"/>
    <property type="project" value="TreeGrafter"/>
</dbReference>
<evidence type="ECO:0000313" key="7">
    <source>
        <dbReference type="Proteomes" id="UP000004221"/>
    </source>
</evidence>